<dbReference type="Proteomes" id="UP001156706">
    <property type="component" value="Unassembled WGS sequence"/>
</dbReference>
<comment type="caution">
    <text evidence="2">The sequence shown here is derived from an EMBL/GenBank/DDBJ whole genome shotgun (WGS) entry which is preliminary data.</text>
</comment>
<name>A0ABQ5YI89_9NEIS</name>
<dbReference type="Pfam" id="PF00144">
    <property type="entry name" value="Beta-lactamase"/>
    <property type="match status" value="1"/>
</dbReference>
<dbReference type="RefSeq" id="WP_284196506.1">
    <property type="nucleotide sequence ID" value="NZ_BSOG01000002.1"/>
</dbReference>
<feature type="domain" description="Beta-lactamase-related" evidence="1">
    <location>
        <begin position="44"/>
        <end position="352"/>
    </location>
</feature>
<dbReference type="InterPro" id="IPR050491">
    <property type="entry name" value="AmpC-like"/>
</dbReference>
<sequence>MLKLNRRNLFWGLLLALLINVGTMAADVGRQPQPLQIDAQAIDAHLNQWLQARQVPGAALAIVERGEVRLLRSYGLANVEHQVPVRPETVFQSGSVGKQMTAMAVMLLVQDGKLKLDDKLARHLPQAPASWRNMTVRHLLTHTAGLPADWPEKFDYRRDYSEQELARYIMGMPLQAKPGERWQYSNPGYVLLGVLVSKLAGQFYGDFLQRRVFKPLGMATARVISERDIVPHRAAGYQLIDGRLKNQDWVSPTLNTTADGSLYVGLQDMIKWDASLRNATLLAPEHLAELWQPVRLNSGKRHPYGLGWELGLRSGREWLYHDGAWQGFESYAARYRDGGLSLVLLLNRSDAGVVELADGLLKLLEPATTP</sequence>
<protein>
    <submittedName>
        <fullName evidence="2">Serine hydrolase</fullName>
    </submittedName>
</protein>
<proteinExistence type="predicted"/>
<dbReference type="EMBL" id="BSOG01000002">
    <property type="protein sequence ID" value="GLR13403.1"/>
    <property type="molecule type" value="Genomic_DNA"/>
</dbReference>
<dbReference type="GO" id="GO:0016787">
    <property type="term" value="F:hydrolase activity"/>
    <property type="evidence" value="ECO:0007669"/>
    <property type="project" value="UniProtKB-KW"/>
</dbReference>
<dbReference type="InterPro" id="IPR012338">
    <property type="entry name" value="Beta-lactam/transpept-like"/>
</dbReference>
<reference evidence="3" key="1">
    <citation type="journal article" date="2019" name="Int. J. Syst. Evol. Microbiol.">
        <title>The Global Catalogue of Microorganisms (GCM) 10K type strain sequencing project: providing services to taxonomists for standard genome sequencing and annotation.</title>
        <authorList>
            <consortium name="The Broad Institute Genomics Platform"/>
            <consortium name="The Broad Institute Genome Sequencing Center for Infectious Disease"/>
            <person name="Wu L."/>
            <person name="Ma J."/>
        </authorList>
    </citation>
    <scope>NUCLEOTIDE SEQUENCE [LARGE SCALE GENOMIC DNA]</scope>
    <source>
        <strain evidence="3">NBRC 110044</strain>
    </source>
</reference>
<dbReference type="InterPro" id="IPR001466">
    <property type="entry name" value="Beta-lactam-related"/>
</dbReference>
<dbReference type="PANTHER" id="PTHR46825:SF9">
    <property type="entry name" value="BETA-LACTAMASE-RELATED DOMAIN-CONTAINING PROTEIN"/>
    <property type="match status" value="1"/>
</dbReference>
<evidence type="ECO:0000313" key="3">
    <source>
        <dbReference type="Proteomes" id="UP001156706"/>
    </source>
</evidence>
<keyword evidence="2" id="KW-0378">Hydrolase</keyword>
<accession>A0ABQ5YI89</accession>
<dbReference type="SUPFAM" id="SSF56601">
    <property type="entry name" value="beta-lactamase/transpeptidase-like"/>
    <property type="match status" value="1"/>
</dbReference>
<evidence type="ECO:0000259" key="1">
    <source>
        <dbReference type="Pfam" id="PF00144"/>
    </source>
</evidence>
<dbReference type="PANTHER" id="PTHR46825">
    <property type="entry name" value="D-ALANYL-D-ALANINE-CARBOXYPEPTIDASE/ENDOPEPTIDASE AMPH"/>
    <property type="match status" value="1"/>
</dbReference>
<dbReference type="Gene3D" id="3.40.710.10">
    <property type="entry name" value="DD-peptidase/beta-lactamase superfamily"/>
    <property type="match status" value="1"/>
</dbReference>
<gene>
    <name evidence="2" type="ORF">GCM10007907_21930</name>
</gene>
<keyword evidence="3" id="KW-1185">Reference proteome</keyword>
<evidence type="ECO:0000313" key="2">
    <source>
        <dbReference type="EMBL" id="GLR13403.1"/>
    </source>
</evidence>
<organism evidence="2 3">
    <name type="scientific">Chitinimonas prasina</name>
    <dbReference type="NCBI Taxonomy" id="1434937"/>
    <lineage>
        <taxon>Bacteria</taxon>
        <taxon>Pseudomonadati</taxon>
        <taxon>Pseudomonadota</taxon>
        <taxon>Betaproteobacteria</taxon>
        <taxon>Neisseriales</taxon>
        <taxon>Chitinibacteraceae</taxon>
        <taxon>Chitinimonas</taxon>
    </lineage>
</organism>